<comment type="caution">
    <text evidence="2">The sequence shown here is derived from an EMBL/GenBank/DDBJ whole genome shotgun (WGS) entry which is preliminary data.</text>
</comment>
<dbReference type="AlphaFoldDB" id="A0A8S9SC31"/>
<evidence type="ECO:0000256" key="1">
    <source>
        <dbReference type="SAM" id="MobiDB-lite"/>
    </source>
</evidence>
<reference evidence="2" key="1">
    <citation type="submission" date="2019-12" db="EMBL/GenBank/DDBJ databases">
        <title>Genome sequencing and annotation of Brassica cretica.</title>
        <authorList>
            <person name="Studholme D.J."/>
            <person name="Sarris P."/>
        </authorList>
    </citation>
    <scope>NUCLEOTIDE SEQUENCE</scope>
    <source>
        <strain evidence="2">PFS-109/04</strain>
        <tissue evidence="2">Leaf</tissue>
    </source>
</reference>
<proteinExistence type="predicted"/>
<sequence>MDTRQAEAQFASSGENEVIRRNPPTAETDDEESLTPSHLLNEQRKRDRSERRKERRLSDEAERSTDQRNRENPGEKPPSTPTKNDAEIKAGRPSPQEKARTPEAEPTDHQEKARLRK</sequence>
<gene>
    <name evidence="2" type="ORF">F2Q69_00038068</name>
</gene>
<evidence type="ECO:0000313" key="3">
    <source>
        <dbReference type="Proteomes" id="UP000712600"/>
    </source>
</evidence>
<accession>A0A8S9SC31</accession>
<name>A0A8S9SC31_BRACR</name>
<feature type="region of interest" description="Disordered" evidence="1">
    <location>
        <begin position="1"/>
        <end position="117"/>
    </location>
</feature>
<evidence type="ECO:0000313" key="2">
    <source>
        <dbReference type="EMBL" id="KAF3598289.1"/>
    </source>
</evidence>
<organism evidence="2 3">
    <name type="scientific">Brassica cretica</name>
    <name type="common">Mustard</name>
    <dbReference type="NCBI Taxonomy" id="69181"/>
    <lineage>
        <taxon>Eukaryota</taxon>
        <taxon>Viridiplantae</taxon>
        <taxon>Streptophyta</taxon>
        <taxon>Embryophyta</taxon>
        <taxon>Tracheophyta</taxon>
        <taxon>Spermatophyta</taxon>
        <taxon>Magnoliopsida</taxon>
        <taxon>eudicotyledons</taxon>
        <taxon>Gunneridae</taxon>
        <taxon>Pentapetalae</taxon>
        <taxon>rosids</taxon>
        <taxon>malvids</taxon>
        <taxon>Brassicales</taxon>
        <taxon>Brassicaceae</taxon>
        <taxon>Brassiceae</taxon>
        <taxon>Brassica</taxon>
    </lineage>
</organism>
<protein>
    <submittedName>
        <fullName evidence="2">Uncharacterized protein</fullName>
    </submittedName>
</protein>
<feature type="compositionally biased region" description="Basic and acidic residues" evidence="1">
    <location>
        <begin position="41"/>
        <end position="74"/>
    </location>
</feature>
<dbReference type="EMBL" id="QGKX02000004">
    <property type="protein sequence ID" value="KAF3598289.1"/>
    <property type="molecule type" value="Genomic_DNA"/>
</dbReference>
<feature type="compositionally biased region" description="Basic and acidic residues" evidence="1">
    <location>
        <begin position="84"/>
        <end position="117"/>
    </location>
</feature>
<dbReference type="Proteomes" id="UP000712600">
    <property type="component" value="Unassembled WGS sequence"/>
</dbReference>